<dbReference type="HOGENOM" id="CLU_013841_1_1_1"/>
<evidence type="ECO:0000256" key="1">
    <source>
        <dbReference type="ARBA" id="ARBA00004606"/>
    </source>
</evidence>
<comment type="similarity">
    <text evidence="2">Belongs to the BMT family.</text>
</comment>
<dbReference type="RefSeq" id="XP_002546942.1">
    <property type="nucleotide sequence ID" value="XM_002546896.1"/>
</dbReference>
<dbReference type="KEGG" id="ctp:CTRG_01248"/>
<keyword evidence="3" id="KW-0328">Glycosyltransferase</keyword>
<dbReference type="GO" id="GO:0071555">
    <property type="term" value="P:cell wall organization"/>
    <property type="evidence" value="ECO:0007669"/>
    <property type="project" value="UniProtKB-KW"/>
</dbReference>
<dbReference type="InterPro" id="IPR021988">
    <property type="entry name" value="BMT1"/>
</dbReference>
<dbReference type="eggNOG" id="ENOG502QTZG">
    <property type="taxonomic scope" value="Eukaryota"/>
</dbReference>
<evidence type="ECO:0000313" key="12">
    <source>
        <dbReference type="Proteomes" id="UP000002037"/>
    </source>
</evidence>
<keyword evidence="8" id="KW-0472">Membrane</keyword>
<feature type="compositionally biased region" description="Basic and acidic residues" evidence="10">
    <location>
        <begin position="51"/>
        <end position="66"/>
    </location>
</feature>
<dbReference type="Pfam" id="PF12141">
    <property type="entry name" value="BMT"/>
    <property type="match status" value="1"/>
</dbReference>
<evidence type="ECO:0000256" key="6">
    <source>
        <dbReference type="ARBA" id="ARBA00022968"/>
    </source>
</evidence>
<evidence type="ECO:0000256" key="10">
    <source>
        <dbReference type="SAM" id="MobiDB-lite"/>
    </source>
</evidence>
<accession>C5M5W7</accession>
<evidence type="ECO:0000256" key="4">
    <source>
        <dbReference type="ARBA" id="ARBA00022679"/>
    </source>
</evidence>
<feature type="region of interest" description="Disordered" evidence="10">
    <location>
        <begin position="51"/>
        <end position="71"/>
    </location>
</feature>
<keyword evidence="6" id="KW-0735">Signal-anchor</keyword>
<gene>
    <name evidence="11" type="ORF">CTRG_01248</name>
</gene>
<dbReference type="GeneID" id="8297520"/>
<evidence type="ECO:0000256" key="7">
    <source>
        <dbReference type="ARBA" id="ARBA00022989"/>
    </source>
</evidence>
<evidence type="ECO:0000256" key="5">
    <source>
        <dbReference type="ARBA" id="ARBA00022692"/>
    </source>
</evidence>
<evidence type="ECO:0000256" key="9">
    <source>
        <dbReference type="ARBA" id="ARBA00023316"/>
    </source>
</evidence>
<dbReference type="OrthoDB" id="3631276at2759"/>
<sequence>MAFSMRILRKFRGKRLPLTIMFLLICTSFLFIETTKYGEQQLISQMNSEVTDKPNHEKHNHIENNRNHNNQNGVEVNNYKKIIIFPHWTPLNNKEIKNYYTDYLDLKLPPDENYIIGKHDSEINQQDKLLGSWINEKRGFSKYRGEIFKSGNDKEACSTISSYINFEVTPKQNFNSNLTDVVKNFMDSKSDYFLELQPFLKEVPEQIEKGTINDHWFQMVGSSVFLKEYGVHLMISRIMYSPLGSKNEPLFSFAYAQIFNTNWEELKNVELIVPDNTNESMKMVSYPGILSIPIHHDYREVKKSYFGPEDPRLVLVKNDEGYEEPLIVFNAFHRKISSIDETVDGYKNVKYQYFRSMFMSFLWKSQSGKRNIEESDDMEWRVYLKTKEIRVIDTPRESTEKNWTPMISHIERQLHKFDRFIYFVYKWSDLQVLKCSLDEGFCQFVYKLPSKAQKSKDSDKDDEIGALRGGTPMINIRDLNIPEINKRLPSGKEIWIGFPRAHLTNCGCSNHMYRPNLAVISKTGTNFKISHISSFMSFNVELIGWYPNQEKLCDPNIQSVFIPNGISEWVFDGETDLMTLTFSLSDVTVDMIQIRGLLKALMDEKLDIFEGGEISKVGFNNRNIDCALDSSKNYCNLMHQLSGDETRESKQWAESS</sequence>
<dbReference type="VEuPathDB" id="FungiDB:CTRG_01248"/>
<evidence type="ECO:0000256" key="3">
    <source>
        <dbReference type="ARBA" id="ARBA00022676"/>
    </source>
</evidence>
<keyword evidence="9" id="KW-0961">Cell wall biogenesis/degradation</keyword>
<reference evidence="11 12" key="1">
    <citation type="journal article" date="2009" name="Nature">
        <title>Evolution of pathogenicity and sexual reproduction in eight Candida genomes.</title>
        <authorList>
            <person name="Butler G."/>
            <person name="Rasmussen M.D."/>
            <person name="Lin M.F."/>
            <person name="Santos M.A."/>
            <person name="Sakthikumar S."/>
            <person name="Munro C.A."/>
            <person name="Rheinbay E."/>
            <person name="Grabherr M."/>
            <person name="Forche A."/>
            <person name="Reedy J.L."/>
            <person name="Agrafioti I."/>
            <person name="Arnaud M.B."/>
            <person name="Bates S."/>
            <person name="Brown A.J."/>
            <person name="Brunke S."/>
            <person name="Costanzo M.C."/>
            <person name="Fitzpatrick D.A."/>
            <person name="de Groot P.W."/>
            <person name="Harris D."/>
            <person name="Hoyer L.L."/>
            <person name="Hube B."/>
            <person name="Klis F.M."/>
            <person name="Kodira C."/>
            <person name="Lennard N."/>
            <person name="Logue M.E."/>
            <person name="Martin R."/>
            <person name="Neiman A.M."/>
            <person name="Nikolaou E."/>
            <person name="Quail M.A."/>
            <person name="Quinn J."/>
            <person name="Santos M.C."/>
            <person name="Schmitzberger F.F."/>
            <person name="Sherlock G."/>
            <person name="Shah P."/>
            <person name="Silverstein K.A."/>
            <person name="Skrzypek M.S."/>
            <person name="Soll D."/>
            <person name="Staggs R."/>
            <person name="Stansfield I."/>
            <person name="Stumpf M.P."/>
            <person name="Sudbery P.E."/>
            <person name="Srikantha T."/>
            <person name="Zeng Q."/>
            <person name="Berman J."/>
            <person name="Berriman M."/>
            <person name="Heitman J."/>
            <person name="Gow N.A."/>
            <person name="Lorenz M.C."/>
            <person name="Birren B.W."/>
            <person name="Kellis M."/>
            <person name="Cuomo C.A."/>
        </authorList>
    </citation>
    <scope>NUCLEOTIDE SEQUENCE [LARGE SCALE GENOMIC DNA]</scope>
    <source>
        <strain evidence="12">ATCC MYA-3404 / T1</strain>
    </source>
</reference>
<evidence type="ECO:0000256" key="8">
    <source>
        <dbReference type="ARBA" id="ARBA00023136"/>
    </source>
</evidence>
<comment type="subcellular location">
    <subcellularLocation>
        <location evidence="1">Membrane</location>
        <topology evidence="1">Single-pass type II membrane protein</topology>
    </subcellularLocation>
</comment>
<keyword evidence="4" id="KW-0808">Transferase</keyword>
<organism evidence="11 12">
    <name type="scientific">Candida tropicalis (strain ATCC MYA-3404 / T1)</name>
    <name type="common">Yeast</name>
    <dbReference type="NCBI Taxonomy" id="294747"/>
    <lineage>
        <taxon>Eukaryota</taxon>
        <taxon>Fungi</taxon>
        <taxon>Dikarya</taxon>
        <taxon>Ascomycota</taxon>
        <taxon>Saccharomycotina</taxon>
        <taxon>Pichiomycetes</taxon>
        <taxon>Debaryomycetaceae</taxon>
        <taxon>Candida/Lodderomyces clade</taxon>
        <taxon>Candida</taxon>
    </lineage>
</organism>
<dbReference type="GO" id="GO:0000030">
    <property type="term" value="F:mannosyltransferase activity"/>
    <property type="evidence" value="ECO:0007669"/>
    <property type="project" value="InterPro"/>
</dbReference>
<keyword evidence="5" id="KW-0812">Transmembrane</keyword>
<evidence type="ECO:0000256" key="2">
    <source>
        <dbReference type="ARBA" id="ARBA00009486"/>
    </source>
</evidence>
<dbReference type="EMBL" id="GG692396">
    <property type="protein sequence ID" value="EER34387.1"/>
    <property type="molecule type" value="Genomic_DNA"/>
</dbReference>
<dbReference type="GO" id="GO:0016020">
    <property type="term" value="C:membrane"/>
    <property type="evidence" value="ECO:0007669"/>
    <property type="project" value="UniProtKB-SubCell"/>
</dbReference>
<protein>
    <submittedName>
        <fullName evidence="11">Uncharacterized protein</fullName>
    </submittedName>
</protein>
<dbReference type="Proteomes" id="UP000002037">
    <property type="component" value="Unassembled WGS sequence"/>
</dbReference>
<name>C5M5W7_CANTT</name>
<keyword evidence="12" id="KW-1185">Reference proteome</keyword>
<dbReference type="AlphaFoldDB" id="C5M5W7"/>
<proteinExistence type="inferred from homology"/>
<keyword evidence="7" id="KW-1133">Transmembrane helix</keyword>
<dbReference type="STRING" id="294747.C5M5W7"/>
<evidence type="ECO:0000313" key="11">
    <source>
        <dbReference type="EMBL" id="EER34387.1"/>
    </source>
</evidence>